<dbReference type="Proteomes" id="UP001159363">
    <property type="component" value="Chromosome 11"/>
</dbReference>
<dbReference type="EMBL" id="JARBHB010000012">
    <property type="protein sequence ID" value="KAJ8871927.1"/>
    <property type="molecule type" value="Genomic_DNA"/>
</dbReference>
<gene>
    <name evidence="2" type="ORF">PR048_028267</name>
</gene>
<comment type="caution">
    <text evidence="2">The sequence shown here is derived from an EMBL/GenBank/DDBJ whole genome shotgun (WGS) entry which is preliminary data.</text>
</comment>
<evidence type="ECO:0000313" key="3">
    <source>
        <dbReference type="Proteomes" id="UP001159363"/>
    </source>
</evidence>
<feature type="compositionally biased region" description="Acidic residues" evidence="1">
    <location>
        <begin position="195"/>
        <end position="222"/>
    </location>
</feature>
<reference evidence="2 3" key="1">
    <citation type="submission" date="2023-02" db="EMBL/GenBank/DDBJ databases">
        <title>LHISI_Scaffold_Assembly.</title>
        <authorList>
            <person name="Stuart O.P."/>
            <person name="Cleave R."/>
            <person name="Magrath M.J.L."/>
            <person name="Mikheyev A.S."/>
        </authorList>
    </citation>
    <scope>NUCLEOTIDE SEQUENCE [LARGE SCALE GENOMIC DNA]</scope>
    <source>
        <strain evidence="2">Daus_M_001</strain>
        <tissue evidence="2">Leg muscle</tissue>
    </source>
</reference>
<protein>
    <submittedName>
        <fullName evidence="2">Uncharacterized protein</fullName>
    </submittedName>
</protein>
<organism evidence="2 3">
    <name type="scientific">Dryococelus australis</name>
    <dbReference type="NCBI Taxonomy" id="614101"/>
    <lineage>
        <taxon>Eukaryota</taxon>
        <taxon>Metazoa</taxon>
        <taxon>Ecdysozoa</taxon>
        <taxon>Arthropoda</taxon>
        <taxon>Hexapoda</taxon>
        <taxon>Insecta</taxon>
        <taxon>Pterygota</taxon>
        <taxon>Neoptera</taxon>
        <taxon>Polyneoptera</taxon>
        <taxon>Phasmatodea</taxon>
        <taxon>Verophasmatodea</taxon>
        <taxon>Anareolatae</taxon>
        <taxon>Phasmatidae</taxon>
        <taxon>Eurycanthinae</taxon>
        <taxon>Dryococelus</taxon>
    </lineage>
</organism>
<proteinExistence type="predicted"/>
<name>A0ABQ9GIS4_9NEOP</name>
<evidence type="ECO:0000256" key="1">
    <source>
        <dbReference type="SAM" id="MobiDB-lite"/>
    </source>
</evidence>
<feature type="region of interest" description="Disordered" evidence="1">
    <location>
        <begin position="193"/>
        <end position="222"/>
    </location>
</feature>
<sequence>MMDKCFSGEDLIRTLDDVKVCASHHLMTGERRATNSGLLVPHTPPHNDNCLSEEQFVACGHHGVASRGSAVACIIQFLPEGADDGDFVNLANFGGEVIVDDNVGMDGDVTFENIPAGADPVMTNRMEFHAIQLTLSTRQDVLLGGQTVRARAQATCEDSSMKLNENHALMSCCAACLLGQLPAGGIDIDNCNHADDDDDYNESDEDDDEGSGSSEGDEDYAD</sequence>
<keyword evidence="3" id="KW-1185">Reference proteome</keyword>
<accession>A0ABQ9GIS4</accession>
<evidence type="ECO:0000313" key="2">
    <source>
        <dbReference type="EMBL" id="KAJ8871927.1"/>
    </source>
</evidence>